<accession>A0AAD8TIV4</accession>
<dbReference type="InterPro" id="IPR001584">
    <property type="entry name" value="Integrase_cat-core"/>
</dbReference>
<feature type="region of interest" description="Disordered" evidence="3">
    <location>
        <begin position="748"/>
        <end position="794"/>
    </location>
</feature>
<dbReference type="GO" id="GO:0008270">
    <property type="term" value="F:zinc ion binding"/>
    <property type="evidence" value="ECO:0007669"/>
    <property type="project" value="UniProtKB-KW"/>
</dbReference>
<dbReference type="Pfam" id="PF25597">
    <property type="entry name" value="SH3_retrovirus"/>
    <property type="match status" value="1"/>
</dbReference>
<keyword evidence="2" id="KW-0479">Metal-binding</keyword>
<dbReference type="EMBL" id="JAUUTY010000002">
    <property type="protein sequence ID" value="KAK1683720.1"/>
    <property type="molecule type" value="Genomic_DNA"/>
</dbReference>
<dbReference type="GO" id="GO:0015074">
    <property type="term" value="P:DNA integration"/>
    <property type="evidence" value="ECO:0007669"/>
    <property type="project" value="InterPro"/>
</dbReference>
<evidence type="ECO:0000256" key="3">
    <source>
        <dbReference type="SAM" id="MobiDB-lite"/>
    </source>
</evidence>
<gene>
    <name evidence="6" type="ORF">QYE76_044568</name>
</gene>
<dbReference type="Gene3D" id="3.30.420.10">
    <property type="entry name" value="Ribonuclease H-like superfamily/Ribonuclease H"/>
    <property type="match status" value="1"/>
</dbReference>
<dbReference type="InterPro" id="IPR025724">
    <property type="entry name" value="GAG-pre-integrase_dom"/>
</dbReference>
<feature type="region of interest" description="Disordered" evidence="3">
    <location>
        <begin position="1486"/>
        <end position="1528"/>
    </location>
</feature>
<dbReference type="SUPFAM" id="SSF56672">
    <property type="entry name" value="DNA/RNA polymerases"/>
    <property type="match status" value="2"/>
</dbReference>
<keyword evidence="7" id="KW-1185">Reference proteome</keyword>
<evidence type="ECO:0000313" key="7">
    <source>
        <dbReference type="Proteomes" id="UP001231189"/>
    </source>
</evidence>
<feature type="compositionally biased region" description="Basic residues" evidence="3">
    <location>
        <begin position="1425"/>
        <end position="1438"/>
    </location>
</feature>
<keyword evidence="2" id="KW-0863">Zinc-finger</keyword>
<dbReference type="Pfam" id="PF13976">
    <property type="entry name" value="gag_pre-integrs"/>
    <property type="match status" value="1"/>
</dbReference>
<dbReference type="Pfam" id="PF07727">
    <property type="entry name" value="RVT_2"/>
    <property type="match status" value="2"/>
</dbReference>
<dbReference type="CDD" id="cd09272">
    <property type="entry name" value="RNase_HI_RT_Ty1"/>
    <property type="match status" value="2"/>
</dbReference>
<evidence type="ECO:0000256" key="2">
    <source>
        <dbReference type="PROSITE-ProRule" id="PRU00047"/>
    </source>
</evidence>
<feature type="region of interest" description="Disordered" evidence="3">
    <location>
        <begin position="225"/>
        <end position="251"/>
    </location>
</feature>
<dbReference type="Pfam" id="PF00665">
    <property type="entry name" value="rve"/>
    <property type="match status" value="1"/>
</dbReference>
<dbReference type="InterPro" id="IPR036875">
    <property type="entry name" value="Znf_CCHC_sf"/>
</dbReference>
<feature type="compositionally biased region" description="Basic residues" evidence="3">
    <location>
        <begin position="225"/>
        <end position="238"/>
    </location>
</feature>
<dbReference type="InterPro" id="IPR036397">
    <property type="entry name" value="RNaseH_sf"/>
</dbReference>
<comment type="caution">
    <text evidence="6">The sequence shown here is derived from an EMBL/GenBank/DDBJ whole genome shotgun (WGS) entry which is preliminary data.</text>
</comment>
<dbReference type="PANTHER" id="PTHR11439:SF467">
    <property type="entry name" value="INTEGRASE CATALYTIC DOMAIN-CONTAINING PROTEIN"/>
    <property type="match status" value="1"/>
</dbReference>
<feature type="compositionally biased region" description="Basic and acidic residues" evidence="3">
    <location>
        <begin position="1505"/>
        <end position="1527"/>
    </location>
</feature>
<feature type="domain" description="CCHC-type" evidence="4">
    <location>
        <begin position="257"/>
        <end position="272"/>
    </location>
</feature>
<keyword evidence="1" id="KW-0378">Hydrolase</keyword>
<dbReference type="GO" id="GO:0004190">
    <property type="term" value="F:aspartic-type endopeptidase activity"/>
    <property type="evidence" value="ECO:0007669"/>
    <property type="project" value="UniProtKB-KW"/>
</dbReference>
<dbReference type="Pfam" id="PF14223">
    <property type="entry name" value="Retrotran_gag_2"/>
    <property type="match status" value="2"/>
</dbReference>
<dbReference type="InterPro" id="IPR013103">
    <property type="entry name" value="RVT_2"/>
</dbReference>
<dbReference type="GO" id="GO:0003676">
    <property type="term" value="F:nucleic acid binding"/>
    <property type="evidence" value="ECO:0007669"/>
    <property type="project" value="InterPro"/>
</dbReference>
<name>A0AAD8TIV4_LOLMU</name>
<dbReference type="InterPro" id="IPR012337">
    <property type="entry name" value="RNaseH-like_sf"/>
</dbReference>
<feature type="compositionally biased region" description="Basic and acidic residues" evidence="3">
    <location>
        <begin position="771"/>
        <end position="793"/>
    </location>
</feature>
<dbReference type="PROSITE" id="PS50158">
    <property type="entry name" value="ZF_CCHC"/>
    <property type="match status" value="2"/>
</dbReference>
<dbReference type="SMART" id="SM00343">
    <property type="entry name" value="ZnF_C2HC"/>
    <property type="match status" value="2"/>
</dbReference>
<dbReference type="PROSITE" id="PS50994">
    <property type="entry name" value="INTEGRASE"/>
    <property type="match status" value="1"/>
</dbReference>
<evidence type="ECO:0000259" key="5">
    <source>
        <dbReference type="PROSITE" id="PS50994"/>
    </source>
</evidence>
<keyword evidence="1" id="KW-0064">Aspartyl protease</keyword>
<evidence type="ECO:0000259" key="4">
    <source>
        <dbReference type="PROSITE" id="PS50158"/>
    </source>
</evidence>
<dbReference type="Proteomes" id="UP001231189">
    <property type="component" value="Unassembled WGS sequence"/>
</dbReference>
<feature type="domain" description="CCHC-type" evidence="4">
    <location>
        <begin position="1457"/>
        <end position="1472"/>
    </location>
</feature>
<dbReference type="SUPFAM" id="SSF57756">
    <property type="entry name" value="Retrovirus zinc finger-like domains"/>
    <property type="match status" value="2"/>
</dbReference>
<evidence type="ECO:0008006" key="8">
    <source>
        <dbReference type="Google" id="ProtNLM"/>
    </source>
</evidence>
<dbReference type="InterPro" id="IPR057670">
    <property type="entry name" value="SH3_retrovirus"/>
</dbReference>
<dbReference type="PANTHER" id="PTHR11439">
    <property type="entry name" value="GAG-POL-RELATED RETROTRANSPOSON"/>
    <property type="match status" value="1"/>
</dbReference>
<feature type="domain" description="Integrase catalytic" evidence="5">
    <location>
        <begin position="486"/>
        <end position="662"/>
    </location>
</feature>
<evidence type="ECO:0000256" key="1">
    <source>
        <dbReference type="ARBA" id="ARBA00022750"/>
    </source>
</evidence>
<reference evidence="6" key="1">
    <citation type="submission" date="2023-07" db="EMBL/GenBank/DDBJ databases">
        <title>A chromosome-level genome assembly of Lolium multiflorum.</title>
        <authorList>
            <person name="Chen Y."/>
            <person name="Copetti D."/>
            <person name="Kolliker R."/>
            <person name="Studer B."/>
        </authorList>
    </citation>
    <scope>NUCLEOTIDE SEQUENCE</scope>
    <source>
        <strain evidence="6">02402/16</strain>
        <tissue evidence="6">Leaf</tissue>
    </source>
</reference>
<dbReference type="Pfam" id="PF00098">
    <property type="entry name" value="zf-CCHC"/>
    <property type="match status" value="2"/>
</dbReference>
<keyword evidence="2" id="KW-0862">Zinc</keyword>
<proteinExistence type="predicted"/>
<dbReference type="SUPFAM" id="SSF53098">
    <property type="entry name" value="Ribonuclease H-like"/>
    <property type="match status" value="1"/>
</dbReference>
<feature type="region of interest" description="Disordered" evidence="3">
    <location>
        <begin position="1423"/>
        <end position="1452"/>
    </location>
</feature>
<keyword evidence="1" id="KW-0645">Protease</keyword>
<dbReference type="InterPro" id="IPR054722">
    <property type="entry name" value="PolX-like_BBD"/>
</dbReference>
<dbReference type="Pfam" id="PF22936">
    <property type="entry name" value="Pol_BBD"/>
    <property type="match status" value="1"/>
</dbReference>
<dbReference type="InterPro" id="IPR001878">
    <property type="entry name" value="Znf_CCHC"/>
</dbReference>
<dbReference type="Gene3D" id="4.10.60.10">
    <property type="entry name" value="Zinc finger, CCHC-type"/>
    <property type="match status" value="2"/>
</dbReference>
<sequence length="2069" mass="234531">MGFAAARLYMASSINFNQFLEKEKLKSNGSNFTDWFRHVRIFLNGGNLQYVLDAPLGDPPAETETDEVKNVYATRKTRYSQVQCAILCSLESDLQKRFEHHDPHELIKELKTIFETHAAVECYEASKHFFSCMMEEGSSISEHMLVMTGHAKKLSDLGIVIPNRLGINRVLQSLPPSYKNFVMNYNMQNMNKEFPELFGMLKAAEIEIKKEHQVLMVNKTTSFKKQGKSKGKFKKGGKKAATPPMKPKNGPKPDAECYYCKEKGHWKRNCSKYLADLKSGLVKKKKEGISDIHVIDVYLTSSRSSTWVFDTGSVAHICNSKQELKNKRQLLKDEVTMRVGNGSKVNVIAVGTLPLHLPSGLVLSLNNCYYVPALSMNIISGSCLMQDGYSFKSENNGCSIFMNNIFYGRAPQKNGLFLLDLDSSNTHIHNIDAKRIKLNDNSTYMWHCRLGHIGVKRMKKLHTDGLLESLDFESLDRCEACLMGKMTKTPFSGMMERATDLLEIIHTDVCGPMSVASRGGYRYVLTFTDDLSRYGYIYLMKHKSETFEKFKEFQSEVENQRNKKIKFLRSDRGGEYLSYEFSMHLKKCGILSQLTPPGTPQRNGVSERRNRTLLDMVRSMMSLTDLPLSFWSYALETAAFTLNRAPSKSVETTPYELWFNKKPKLSFLKVWGCEAYVKKLQPDKLEPKAEKCVFIGYPKETIGYTFYHRSEGKIFVAKNGTFLEKEFLTKEVTGRKVELDEIEESLLVDQSSAVPENVPVPPTPATEEANDNDHETSNETATEPRRSTRDRATPDWYDPCLNVMIVDNNDEDPATYEEAMMSPDSNKWQEAMKSEMGSMYDNKVWTLVDLPDSRKAVENKWIFKRKTDADGNITVYKARLVAKGFRQIQGVDYDETFSPVAKLKSVRILLAIAAFFDYEIWQMDVKTAFLNGDIEEELYMVQPKGFVDPKNADKVCKLQRSIYGLKQASRSWNRRFDKVIKDFGFIQCHGEACIYKKVSGSSVAFLILYVDDILLIGNDIELLSSVKGYLNNSFSMKDLGEASYILGIKIYRDRSRRLIGLSQSTYLDKILKKFRMDESKKGFLPMLPGKVLSKTQGPATAEERERMSQIPYASAVGSIMYAMLCTRPDIAHAVSLTSRYQSDPGIEHWTAVKNILKYLKRTKDMFLCYGGDQELVVTSYTDASWNTDPDDSKSQSGYVFILNGAAVSWASSKQCTVAKSSTESEYIAASEASSEAVWMKRFIVELGVVPSALDPLVIYCDNMGAIANAQEPRSHKRLKHIKLRYHSIREYIEDGEVKICKVHTDLNVADPLTKALPRAKHDQHQNAMGVSCMMEEGSSISEHMLAMTGHAKKLSDLGIVIPNRLGINRVLQSLPPSYKNFVMNYNMQNMNKEFPELFGMLKAAEIEIKKEHQVLMVNKTTSFKKQGKSKGKFKKGGKKAATPPMKPKNGPKPDAECYYCKEKGHWKRNCSKYLADLKSGLVKKKKEVPENVPVPPTPATEEANDNDHETSNETATEPRRSTRDRATPDWYDPCLNVMIVDNNDEDPATYEEAMMSPDSNKWQEAMKSEMGSMYDNKVWTLVDLPDSRKAVENKWIFKRKTDADGNITVYKARLVAKGFRQIQGVDYDETFSPVAKLKSVRILLAIAAFFDYEIWQMDVKTAFLNGDIEEELYMVQPKGFVDPKNADKVCKLQRSIYGLKQASRSWNRRFDKVIKDFGFIQCHGEACIYKKVSGSSVAFLILYVDDILLIGNDIELLSSVKGYLNNSFSMKDLGEASYILGIKIYRDRSRRLIGLSQSTYLDKILKKFRMDESKKGFLPMLPGKVLSKTQGPATAEERERMSQIPYASAVGSIMYAMLCTRPDIAHAVSLTSRYQSDPGIEHWTAVKNILKYLKRTKDMFLCYGGDQELVVTSYTDASWNTDPDDSKSQSGYVFILNGAAVSWASSKQCTVAKSSTESEYIAASEASSEAVWMKRFIVELGVVPSALDPLVIYCDNMGAIANAQEPRSHKRLKHIKLRYHSIREYIEDGEVKICKVHTDLNVADPLTKALPRAKHDQHQNAMGVRYLTM</sequence>
<organism evidence="6 7">
    <name type="scientific">Lolium multiflorum</name>
    <name type="common">Italian ryegrass</name>
    <name type="synonym">Lolium perenne subsp. multiflorum</name>
    <dbReference type="NCBI Taxonomy" id="4521"/>
    <lineage>
        <taxon>Eukaryota</taxon>
        <taxon>Viridiplantae</taxon>
        <taxon>Streptophyta</taxon>
        <taxon>Embryophyta</taxon>
        <taxon>Tracheophyta</taxon>
        <taxon>Spermatophyta</taxon>
        <taxon>Magnoliopsida</taxon>
        <taxon>Liliopsida</taxon>
        <taxon>Poales</taxon>
        <taxon>Poaceae</taxon>
        <taxon>BOP clade</taxon>
        <taxon>Pooideae</taxon>
        <taxon>Poodae</taxon>
        <taxon>Poeae</taxon>
        <taxon>Poeae Chloroplast Group 2 (Poeae type)</taxon>
        <taxon>Loliodinae</taxon>
        <taxon>Loliinae</taxon>
        <taxon>Lolium</taxon>
    </lineage>
</organism>
<protein>
    <recommendedName>
        <fullName evidence="8">Gag-pol polyprotein</fullName>
    </recommendedName>
</protein>
<evidence type="ECO:0000313" key="6">
    <source>
        <dbReference type="EMBL" id="KAK1683720.1"/>
    </source>
</evidence>
<dbReference type="InterPro" id="IPR043502">
    <property type="entry name" value="DNA/RNA_pol_sf"/>
</dbReference>